<proteinExistence type="predicted"/>
<dbReference type="PANTHER" id="PTHR30273:SF2">
    <property type="entry name" value="PROTEIN FECR"/>
    <property type="match status" value="1"/>
</dbReference>
<keyword evidence="1" id="KW-1133">Transmembrane helix</keyword>
<dbReference type="EMBL" id="CP119311">
    <property type="protein sequence ID" value="WEK38227.1"/>
    <property type="molecule type" value="Genomic_DNA"/>
</dbReference>
<sequence>MELPKNDIDRLLQAWQAQLLSREEYEALFRALADPAHREQVEAYLDQRLLAQPAEATALARELDWEGMFRRIIGPEQPPQTVPVHRVHFLRRWGWAAAVLLVLLGAGTLYLLNQNPGRAVVVQEPGQDIQPGKEGAILTLADGRQVVLDSLGNGVIAEQNGARVVLEKGKLNYLLSERSEQVLTYNTMSTPRGRQFMLQLPDGSRVWLNAASSLRYPTAFQGKERRVELTGEAYFEVAPNKGQPFFVTLNNQATVEVLGTRFNANAYGNEQQLDATLLEGSVRVVSGSSRVVLEPGQNARINGSIQVQREADINQVIAWKNGLFNFEGKKLREVMRQLERWYDIEVVVQPEVPDIEFYGEINRDISLAGMLKALKLSDVRFAMDGRKLTVLR</sequence>
<keyword evidence="1" id="KW-0472">Membrane</keyword>
<evidence type="ECO:0000259" key="3">
    <source>
        <dbReference type="Pfam" id="PF16344"/>
    </source>
</evidence>
<dbReference type="InterPro" id="IPR012373">
    <property type="entry name" value="Ferrdict_sens_TM"/>
</dbReference>
<dbReference type="Gene3D" id="2.60.120.1440">
    <property type="match status" value="1"/>
</dbReference>
<dbReference type="Gene3D" id="3.55.50.30">
    <property type="match status" value="1"/>
</dbReference>
<dbReference type="Pfam" id="PF04773">
    <property type="entry name" value="FecR"/>
    <property type="match status" value="1"/>
</dbReference>
<evidence type="ECO:0000256" key="1">
    <source>
        <dbReference type="SAM" id="Phobius"/>
    </source>
</evidence>
<feature type="transmembrane region" description="Helical" evidence="1">
    <location>
        <begin position="93"/>
        <end position="112"/>
    </location>
</feature>
<dbReference type="InterPro" id="IPR032508">
    <property type="entry name" value="FecR_C"/>
</dbReference>
<evidence type="ECO:0000313" key="4">
    <source>
        <dbReference type="EMBL" id="WEK38227.1"/>
    </source>
</evidence>
<evidence type="ECO:0000313" key="5">
    <source>
        <dbReference type="Proteomes" id="UP001220610"/>
    </source>
</evidence>
<reference evidence="4" key="1">
    <citation type="submission" date="2023-03" db="EMBL/GenBank/DDBJ databases">
        <title>Andean soil-derived lignocellulolytic bacterial consortium as a source of novel taxa and putative plastic-active enzymes.</title>
        <authorList>
            <person name="Diaz-Garcia L."/>
            <person name="Chuvochina M."/>
            <person name="Feuerriegel G."/>
            <person name="Bunk B."/>
            <person name="Sproer C."/>
            <person name="Streit W.R."/>
            <person name="Rodriguez L.M."/>
            <person name="Overmann J."/>
            <person name="Jimenez D.J."/>
        </authorList>
    </citation>
    <scope>NUCLEOTIDE SEQUENCE</scope>
    <source>
        <strain evidence="4">MAG 7</strain>
    </source>
</reference>
<keyword evidence="1" id="KW-0812">Transmembrane</keyword>
<dbReference type="InterPro" id="IPR006860">
    <property type="entry name" value="FecR"/>
</dbReference>
<organism evidence="4 5">
    <name type="scientific">Candidatus Pseudobacter hemicellulosilyticus</name>
    <dbReference type="NCBI Taxonomy" id="3121375"/>
    <lineage>
        <taxon>Bacteria</taxon>
        <taxon>Pseudomonadati</taxon>
        <taxon>Bacteroidota</taxon>
        <taxon>Chitinophagia</taxon>
        <taxon>Chitinophagales</taxon>
        <taxon>Chitinophagaceae</taxon>
        <taxon>Pseudobacter</taxon>
    </lineage>
</organism>
<gene>
    <name evidence="4" type="ORF">P0Y53_12035</name>
</gene>
<evidence type="ECO:0000259" key="2">
    <source>
        <dbReference type="Pfam" id="PF04773"/>
    </source>
</evidence>
<dbReference type="AlphaFoldDB" id="A0AAJ6BJF1"/>
<protein>
    <submittedName>
        <fullName evidence="4">FecR domain-containing protein</fullName>
    </submittedName>
</protein>
<dbReference type="PANTHER" id="PTHR30273">
    <property type="entry name" value="PERIPLASMIC SIGNAL SENSOR AND SIGMA FACTOR ACTIVATOR FECR-RELATED"/>
    <property type="match status" value="1"/>
</dbReference>
<dbReference type="GO" id="GO:0016989">
    <property type="term" value="F:sigma factor antagonist activity"/>
    <property type="evidence" value="ECO:0007669"/>
    <property type="project" value="TreeGrafter"/>
</dbReference>
<feature type="domain" description="FecR protein" evidence="2">
    <location>
        <begin position="187"/>
        <end position="283"/>
    </location>
</feature>
<name>A0AAJ6BJF1_9BACT</name>
<accession>A0AAJ6BJF1</accession>
<dbReference type="Pfam" id="PF16344">
    <property type="entry name" value="FecR_C"/>
    <property type="match status" value="1"/>
</dbReference>
<dbReference type="Proteomes" id="UP001220610">
    <property type="component" value="Chromosome"/>
</dbReference>
<feature type="domain" description="Protein FecR C-terminal" evidence="3">
    <location>
        <begin position="324"/>
        <end position="390"/>
    </location>
</feature>